<accession>A0A8J8TTT7</accession>
<gene>
    <name evidence="2" type="ORF">CV102_01340</name>
</gene>
<evidence type="ECO:0000313" key="2">
    <source>
        <dbReference type="EMBL" id="TYL40254.1"/>
    </source>
</evidence>
<comment type="caution">
    <text evidence="2">The sequence shown here is derived from an EMBL/GenBank/DDBJ whole genome shotgun (WGS) entry which is preliminary data.</text>
</comment>
<evidence type="ECO:0000256" key="1">
    <source>
        <dbReference type="SAM" id="MobiDB-lite"/>
    </source>
</evidence>
<dbReference type="Pfam" id="PF11376">
    <property type="entry name" value="DUF3179"/>
    <property type="match status" value="1"/>
</dbReference>
<proteinExistence type="predicted"/>
<reference evidence="2" key="1">
    <citation type="submission" date="2017-11" db="EMBL/GenBank/DDBJ databases">
        <authorList>
            <person name="Kajale S.C."/>
            <person name="Sharma A."/>
        </authorList>
    </citation>
    <scope>NUCLEOTIDE SEQUENCE</scope>
    <source>
        <strain evidence="2">LS1_42</strain>
    </source>
</reference>
<dbReference type="OrthoDB" id="2731at2157"/>
<name>A0A8J8TTT7_9EURY</name>
<evidence type="ECO:0000313" key="3">
    <source>
        <dbReference type="Proteomes" id="UP000766904"/>
    </source>
</evidence>
<protein>
    <recommendedName>
        <fullName evidence="4">DUF3179 domain-containing protein</fullName>
    </recommendedName>
</protein>
<dbReference type="RefSeq" id="WP_148856037.1">
    <property type="nucleotide sequence ID" value="NZ_PHNJ01000001.1"/>
</dbReference>
<evidence type="ECO:0008006" key="4">
    <source>
        <dbReference type="Google" id="ProtNLM"/>
    </source>
</evidence>
<keyword evidence="3" id="KW-1185">Reference proteome</keyword>
<feature type="region of interest" description="Disordered" evidence="1">
    <location>
        <begin position="22"/>
        <end position="49"/>
    </location>
</feature>
<dbReference type="AlphaFoldDB" id="A0A8J8TTT7"/>
<organism evidence="2 3">
    <name type="scientific">Natronococcus pandeyae</name>
    <dbReference type="NCBI Taxonomy" id="2055836"/>
    <lineage>
        <taxon>Archaea</taxon>
        <taxon>Methanobacteriati</taxon>
        <taxon>Methanobacteriota</taxon>
        <taxon>Stenosarchaea group</taxon>
        <taxon>Halobacteria</taxon>
        <taxon>Halobacteriales</taxon>
        <taxon>Natrialbaceae</taxon>
        <taxon>Natronococcus</taxon>
    </lineage>
</organism>
<dbReference type="InterPro" id="IPR021516">
    <property type="entry name" value="DUF3179"/>
</dbReference>
<sequence>MNWTRRGVLAATVSVSLAGCLGDSDGIGPYEPEGGSEDVTVEPMTASPDETAVSETALPIADEQLPVSYPLETLRDAVVDGGVPQDGIPSIDDPAFEPVADVDDRFREDDPVFGVVREGEARAYPQSILVHHEIVNDEIGGESVAVTYCPLTGTAMGFERGGVEFGVSGNLVNSNLIMYDREGESMWPQMLGTAIEGPLEAASLREFPVHWNTWNDWRAAYPDSTVLTEDTGYVRDYGDDPYGMYNPVSGYYREDSDPIFEPLRSDDREPPKRMVLGARPPEGPLSIDLETLRDERLLEIEHEDATLLAVHDRSLDLGFLYRNPSEETFVLEEDRIVDENDDAYAPDDVPLERVYAYDAMWFAWTGFYPETTHFG</sequence>
<dbReference type="PROSITE" id="PS51257">
    <property type="entry name" value="PROKAR_LIPOPROTEIN"/>
    <property type="match status" value="1"/>
</dbReference>
<dbReference type="EMBL" id="PHNJ01000001">
    <property type="protein sequence ID" value="TYL40254.1"/>
    <property type="molecule type" value="Genomic_DNA"/>
</dbReference>
<dbReference type="Proteomes" id="UP000766904">
    <property type="component" value="Unassembled WGS sequence"/>
</dbReference>